<dbReference type="Gene3D" id="1.10.260.40">
    <property type="entry name" value="lambda repressor-like DNA-binding domains"/>
    <property type="match status" value="1"/>
</dbReference>
<dbReference type="SMART" id="SM00530">
    <property type="entry name" value="HTH_XRE"/>
    <property type="match status" value="1"/>
</dbReference>
<dbReference type="Pfam" id="PF13560">
    <property type="entry name" value="HTH_31"/>
    <property type="match status" value="1"/>
</dbReference>
<dbReference type="EMBL" id="QZFV01000032">
    <property type="protein sequence ID" value="RJQ90652.1"/>
    <property type="molecule type" value="Genomic_DNA"/>
</dbReference>
<accession>A0A419IAD3</accession>
<gene>
    <name evidence="2" type="ORF">D5S19_02720</name>
</gene>
<dbReference type="AlphaFoldDB" id="A0A419IAD3"/>
<keyword evidence="3" id="KW-1185">Reference proteome</keyword>
<evidence type="ECO:0000313" key="2">
    <source>
        <dbReference type="EMBL" id="RJQ90652.1"/>
    </source>
</evidence>
<dbReference type="Pfam" id="PF17765">
    <property type="entry name" value="MLTR_LBD"/>
    <property type="match status" value="1"/>
</dbReference>
<dbReference type="InterPro" id="IPR041413">
    <property type="entry name" value="MLTR_LBD"/>
</dbReference>
<evidence type="ECO:0000259" key="1">
    <source>
        <dbReference type="SMART" id="SM00530"/>
    </source>
</evidence>
<dbReference type="CDD" id="cd00093">
    <property type="entry name" value="HTH_XRE"/>
    <property type="match status" value="1"/>
</dbReference>
<dbReference type="OrthoDB" id="4790304at2"/>
<dbReference type="GO" id="GO:0003677">
    <property type="term" value="F:DNA binding"/>
    <property type="evidence" value="ECO:0007669"/>
    <property type="project" value="InterPro"/>
</dbReference>
<organism evidence="2 3">
    <name type="scientific">Amycolatopsis panacis</name>
    <dbReference type="NCBI Taxonomy" id="2340917"/>
    <lineage>
        <taxon>Bacteria</taxon>
        <taxon>Bacillati</taxon>
        <taxon>Actinomycetota</taxon>
        <taxon>Actinomycetes</taxon>
        <taxon>Pseudonocardiales</taxon>
        <taxon>Pseudonocardiaceae</taxon>
        <taxon>Amycolatopsis</taxon>
    </lineage>
</organism>
<reference evidence="2 3" key="1">
    <citation type="submission" date="2018-09" db="EMBL/GenBank/DDBJ databases">
        <title>YIM PH 21725 draft genome.</title>
        <authorList>
            <person name="Miao C."/>
        </authorList>
    </citation>
    <scope>NUCLEOTIDE SEQUENCE [LARGE SCALE GENOMIC DNA]</scope>
    <source>
        <strain evidence="3">YIM PH21725</strain>
    </source>
</reference>
<dbReference type="PANTHER" id="PTHR35010:SF2">
    <property type="entry name" value="BLL4672 PROTEIN"/>
    <property type="match status" value="1"/>
</dbReference>
<dbReference type="Gene3D" id="3.30.450.180">
    <property type="match status" value="1"/>
</dbReference>
<dbReference type="SUPFAM" id="SSF47413">
    <property type="entry name" value="lambda repressor-like DNA-binding domains"/>
    <property type="match status" value="1"/>
</dbReference>
<dbReference type="Proteomes" id="UP000285112">
    <property type="component" value="Unassembled WGS sequence"/>
</dbReference>
<name>A0A419IAD3_9PSEU</name>
<dbReference type="InterPro" id="IPR010982">
    <property type="entry name" value="Lambda_DNA-bd_dom_sf"/>
</dbReference>
<protein>
    <submittedName>
        <fullName evidence="2">XRE family transcriptional regulator</fullName>
    </submittedName>
</protein>
<comment type="caution">
    <text evidence="2">The sequence shown here is derived from an EMBL/GenBank/DDBJ whole genome shotgun (WGS) entry which is preliminary data.</text>
</comment>
<dbReference type="InterPro" id="IPR001387">
    <property type="entry name" value="Cro/C1-type_HTH"/>
</dbReference>
<dbReference type="PANTHER" id="PTHR35010">
    <property type="entry name" value="BLL4672 PROTEIN-RELATED"/>
    <property type="match status" value="1"/>
</dbReference>
<sequence>MVFVPSAVEPALQHRLRRSELGAFLRSRRARITPEQVGLPLSGRRRTPGLRREEVAQLAGVGVTWYTWLEQGRDINASEQVLGAISRTLRLDPHEHVHLFTLAGAPEPPTEEKECSAVTESMRAMMTKLEPFPVTIRNARCDLLGYNRAYNWLMGDVDSIPFEDRNTLVQCLLNPELRERLLDWEQNVPRSVASFRAAMAEHVGEPAWKALVKRLKAESPIFADLWSRHDVNSAAIPIKRYRHPEAGLLTFRFTYLYTGRRSEILMSTYTPADEETAAKLPASFD</sequence>
<evidence type="ECO:0000313" key="3">
    <source>
        <dbReference type="Proteomes" id="UP000285112"/>
    </source>
</evidence>
<proteinExistence type="predicted"/>
<feature type="domain" description="HTH cro/C1-type" evidence="1">
    <location>
        <begin position="24"/>
        <end position="96"/>
    </location>
</feature>